<dbReference type="AlphaFoldDB" id="A0A8C5EP14"/>
<reference evidence="9" key="1">
    <citation type="submission" date="2020-06" db="EMBL/GenBank/DDBJ databases">
        <authorList>
            <consortium name="Wellcome Sanger Institute Data Sharing"/>
        </authorList>
    </citation>
    <scope>NUCLEOTIDE SEQUENCE [LARGE SCALE GENOMIC DNA]</scope>
</reference>
<evidence type="ECO:0000259" key="8">
    <source>
        <dbReference type="PROSITE" id="PS50011"/>
    </source>
</evidence>
<feature type="binding site" evidence="6">
    <location>
        <position position="90"/>
    </location>
    <ligand>
        <name>ATP</name>
        <dbReference type="ChEBI" id="CHEBI:30616"/>
    </ligand>
</feature>
<dbReference type="SUPFAM" id="SSF56112">
    <property type="entry name" value="Protein kinase-like (PK-like)"/>
    <property type="match status" value="1"/>
</dbReference>
<dbReference type="Gene3D" id="3.30.200.20">
    <property type="entry name" value="Phosphorylase Kinase, domain 1"/>
    <property type="match status" value="1"/>
</dbReference>
<evidence type="ECO:0000256" key="1">
    <source>
        <dbReference type="ARBA" id="ARBA00022527"/>
    </source>
</evidence>
<dbReference type="PROSITE" id="PS00107">
    <property type="entry name" value="PROTEIN_KINASE_ATP"/>
    <property type="match status" value="1"/>
</dbReference>
<dbReference type="PANTHER" id="PTHR24058:SF53">
    <property type="entry name" value="HOMEODOMAIN-INTERACTING PROTEIN KINASE 2"/>
    <property type="match status" value="1"/>
</dbReference>
<dbReference type="GO" id="GO:0004674">
    <property type="term" value="F:protein serine/threonine kinase activity"/>
    <property type="evidence" value="ECO:0007669"/>
    <property type="project" value="UniProtKB-KW"/>
</dbReference>
<dbReference type="InterPro" id="IPR011009">
    <property type="entry name" value="Kinase-like_dom_sf"/>
</dbReference>
<keyword evidence="5 6" id="KW-0067">ATP-binding</keyword>
<keyword evidence="4" id="KW-0418">Kinase</keyword>
<keyword evidence="10" id="KW-1185">Reference proteome</keyword>
<dbReference type="GO" id="GO:0005524">
    <property type="term" value="F:ATP binding"/>
    <property type="evidence" value="ECO:0007669"/>
    <property type="project" value="UniProtKB-UniRule"/>
</dbReference>
<evidence type="ECO:0000256" key="5">
    <source>
        <dbReference type="ARBA" id="ARBA00022840"/>
    </source>
</evidence>
<evidence type="ECO:0000313" key="10">
    <source>
        <dbReference type="Proteomes" id="UP000694680"/>
    </source>
</evidence>
<evidence type="ECO:0000256" key="4">
    <source>
        <dbReference type="ARBA" id="ARBA00022777"/>
    </source>
</evidence>
<feature type="domain" description="Protein kinase" evidence="8">
    <location>
        <begin position="61"/>
        <end position="391"/>
    </location>
</feature>
<dbReference type="Pfam" id="PF00069">
    <property type="entry name" value="Pkinase"/>
    <property type="match status" value="1"/>
</dbReference>
<protein>
    <recommendedName>
        <fullName evidence="8">Protein kinase domain-containing protein</fullName>
    </recommendedName>
</protein>
<dbReference type="InterPro" id="IPR050494">
    <property type="entry name" value="Ser_Thr_dual-spec_kinase"/>
</dbReference>
<dbReference type="PANTHER" id="PTHR24058">
    <property type="entry name" value="DUAL SPECIFICITY PROTEIN KINASE"/>
    <property type="match status" value="1"/>
</dbReference>
<keyword evidence="1 7" id="KW-0723">Serine/threonine-protein kinase</keyword>
<dbReference type="PROSITE" id="PS00108">
    <property type="entry name" value="PROTEIN_KINASE_ST"/>
    <property type="match status" value="1"/>
</dbReference>
<dbReference type="GO" id="GO:0042771">
    <property type="term" value="P:intrinsic apoptotic signaling pathway in response to DNA damage by p53 class mediator"/>
    <property type="evidence" value="ECO:0007669"/>
    <property type="project" value="TreeGrafter"/>
</dbReference>
<dbReference type="Gene3D" id="1.10.510.10">
    <property type="entry name" value="Transferase(Phosphotransferase) domain 1"/>
    <property type="match status" value="1"/>
</dbReference>
<dbReference type="GO" id="GO:0045944">
    <property type="term" value="P:positive regulation of transcription by RNA polymerase II"/>
    <property type="evidence" value="ECO:0007669"/>
    <property type="project" value="TreeGrafter"/>
</dbReference>
<keyword evidence="3 6" id="KW-0547">Nucleotide-binding</keyword>
<dbReference type="InterPro" id="IPR008271">
    <property type="entry name" value="Ser/Thr_kinase_AS"/>
</dbReference>
<dbReference type="GO" id="GO:0016605">
    <property type="term" value="C:PML body"/>
    <property type="evidence" value="ECO:0007669"/>
    <property type="project" value="TreeGrafter"/>
</dbReference>
<dbReference type="GO" id="GO:0046332">
    <property type="term" value="F:SMAD binding"/>
    <property type="evidence" value="ECO:0007669"/>
    <property type="project" value="TreeGrafter"/>
</dbReference>
<accession>A0A8C5EP14</accession>
<evidence type="ECO:0000256" key="3">
    <source>
        <dbReference type="ARBA" id="ARBA00022741"/>
    </source>
</evidence>
<organism evidence="9 10">
    <name type="scientific">Gouania willdenowi</name>
    <name type="common">Blunt-snouted clingfish</name>
    <name type="synonym">Lepadogaster willdenowi</name>
    <dbReference type="NCBI Taxonomy" id="441366"/>
    <lineage>
        <taxon>Eukaryota</taxon>
        <taxon>Metazoa</taxon>
        <taxon>Chordata</taxon>
        <taxon>Craniata</taxon>
        <taxon>Vertebrata</taxon>
        <taxon>Euteleostomi</taxon>
        <taxon>Actinopterygii</taxon>
        <taxon>Neopterygii</taxon>
        <taxon>Teleostei</taxon>
        <taxon>Neoteleostei</taxon>
        <taxon>Acanthomorphata</taxon>
        <taxon>Ovalentaria</taxon>
        <taxon>Blenniimorphae</taxon>
        <taxon>Blenniiformes</taxon>
        <taxon>Gobiesocoidei</taxon>
        <taxon>Gobiesocidae</taxon>
        <taxon>Gobiesocinae</taxon>
        <taxon>Gouania</taxon>
    </lineage>
</organism>
<reference evidence="9" key="2">
    <citation type="submission" date="2025-08" db="UniProtKB">
        <authorList>
            <consortium name="Ensembl"/>
        </authorList>
    </citation>
    <scope>IDENTIFICATION</scope>
</reference>
<dbReference type="GO" id="GO:0003713">
    <property type="term" value="F:transcription coactivator activity"/>
    <property type="evidence" value="ECO:0007669"/>
    <property type="project" value="TreeGrafter"/>
</dbReference>
<evidence type="ECO:0000256" key="2">
    <source>
        <dbReference type="ARBA" id="ARBA00022679"/>
    </source>
</evidence>
<name>A0A8C5EP14_GOUWI</name>
<comment type="similarity">
    <text evidence="7">Belongs to the protein kinase superfamily.</text>
</comment>
<dbReference type="InterPro" id="IPR000719">
    <property type="entry name" value="Prot_kinase_dom"/>
</dbReference>
<dbReference type="GO" id="GO:0003714">
    <property type="term" value="F:transcription corepressor activity"/>
    <property type="evidence" value="ECO:0007669"/>
    <property type="project" value="TreeGrafter"/>
</dbReference>
<evidence type="ECO:0000256" key="6">
    <source>
        <dbReference type="PROSITE-ProRule" id="PRU10141"/>
    </source>
</evidence>
<dbReference type="GO" id="GO:0005737">
    <property type="term" value="C:cytoplasm"/>
    <property type="evidence" value="ECO:0007669"/>
    <property type="project" value="TreeGrafter"/>
</dbReference>
<dbReference type="GO" id="GO:0007224">
    <property type="term" value="P:smoothened signaling pathway"/>
    <property type="evidence" value="ECO:0007669"/>
    <property type="project" value="TreeGrafter"/>
</dbReference>
<evidence type="ECO:0000313" key="9">
    <source>
        <dbReference type="Ensembl" id="ENSGWIP00000024491.1"/>
    </source>
</evidence>
<proteinExistence type="inferred from homology"/>
<dbReference type="PROSITE" id="PS50011">
    <property type="entry name" value="PROTEIN_KINASE_DOM"/>
    <property type="match status" value="1"/>
</dbReference>
<dbReference type="Ensembl" id="ENSGWIT00000026794.1">
    <property type="protein sequence ID" value="ENSGWIP00000024491.1"/>
    <property type="gene ID" value="ENSGWIG00000013004.1"/>
</dbReference>
<reference evidence="9" key="3">
    <citation type="submission" date="2025-09" db="UniProtKB">
        <authorList>
            <consortium name="Ensembl"/>
        </authorList>
    </citation>
    <scope>IDENTIFICATION</scope>
</reference>
<evidence type="ECO:0000256" key="7">
    <source>
        <dbReference type="RuleBase" id="RU000304"/>
    </source>
</evidence>
<dbReference type="InterPro" id="IPR017441">
    <property type="entry name" value="Protein_kinase_ATP_BS"/>
</dbReference>
<dbReference type="Proteomes" id="UP000694680">
    <property type="component" value="Chromosome 12"/>
</dbReference>
<dbReference type="SMART" id="SM00220">
    <property type="entry name" value="S_TKc"/>
    <property type="match status" value="1"/>
</dbReference>
<dbReference type="GO" id="GO:0004713">
    <property type="term" value="F:protein tyrosine kinase activity"/>
    <property type="evidence" value="ECO:0007669"/>
    <property type="project" value="TreeGrafter"/>
</dbReference>
<keyword evidence="2" id="KW-0808">Transferase</keyword>
<sequence>MKESCDLDREQLPFLTTQLCGHLCSLQTQTQTELLNTDPLFFLSTLTAAERPVLRSSTADYSILERIGEGSFGKVLKCQNLKNNKTVAVKIIKDGFEDYFEHEVPIISVLDTDRTNLLTFYEHFMYVGYNCLAFELLEMDLYTLMKNREWESLSVKYIRPILLVALDALKGLGITHADIKPDNVMVVSGNIQELKVKLIDFGVAVKTSSMKPGLEIQPLGYRAPEVSIGLPVSEAIDVWALGCVLVYLYIGENLFSVLCEYQTMKRVSELLGLPKDDQLQAGAYTSCFFREAEEGSKWRLMVEVFFFFFFLVNSISPKCDFIRNFIILFLFPQTPEEYQTIRHHQPSLQADETSCHAPDEKSVLDDASASKSSDRDRLKLATAEADGLPPLTDLDLVSAPTPHLNEDVLDQSSDGVTGCFGSLKKRIQKHFQTLNACCCKHIYSIVCLK</sequence>